<evidence type="ECO:0000313" key="2">
    <source>
        <dbReference type="EMBL" id="KAJ7765888.1"/>
    </source>
</evidence>
<keyword evidence="3" id="KW-1185">Reference proteome</keyword>
<feature type="compositionally biased region" description="Basic residues" evidence="1">
    <location>
        <begin position="32"/>
        <end position="43"/>
    </location>
</feature>
<reference evidence="2" key="1">
    <citation type="submission" date="2023-03" db="EMBL/GenBank/DDBJ databases">
        <title>Massive genome expansion in bonnet fungi (Mycena s.s.) driven by repeated elements and novel gene families across ecological guilds.</title>
        <authorList>
            <consortium name="Lawrence Berkeley National Laboratory"/>
            <person name="Harder C.B."/>
            <person name="Miyauchi S."/>
            <person name="Viragh M."/>
            <person name="Kuo A."/>
            <person name="Thoen E."/>
            <person name="Andreopoulos B."/>
            <person name="Lu D."/>
            <person name="Skrede I."/>
            <person name="Drula E."/>
            <person name="Henrissat B."/>
            <person name="Morin E."/>
            <person name="Kohler A."/>
            <person name="Barry K."/>
            <person name="LaButti K."/>
            <person name="Morin E."/>
            <person name="Salamov A."/>
            <person name="Lipzen A."/>
            <person name="Mereny Z."/>
            <person name="Hegedus B."/>
            <person name="Baldrian P."/>
            <person name="Stursova M."/>
            <person name="Weitz H."/>
            <person name="Taylor A."/>
            <person name="Grigoriev I.V."/>
            <person name="Nagy L.G."/>
            <person name="Martin F."/>
            <person name="Kauserud H."/>
        </authorList>
    </citation>
    <scope>NUCLEOTIDE SEQUENCE</scope>
    <source>
        <strain evidence="2">CBHHK188m</strain>
    </source>
</reference>
<evidence type="ECO:0000313" key="3">
    <source>
        <dbReference type="Proteomes" id="UP001215280"/>
    </source>
</evidence>
<dbReference type="EMBL" id="JARJLG010000034">
    <property type="protein sequence ID" value="KAJ7765888.1"/>
    <property type="molecule type" value="Genomic_DNA"/>
</dbReference>
<feature type="non-terminal residue" evidence="2">
    <location>
        <position position="121"/>
    </location>
</feature>
<protein>
    <submittedName>
        <fullName evidence="2">Uncharacterized protein</fullName>
    </submittedName>
</protein>
<name>A0AAD7JLR1_9AGAR</name>
<evidence type="ECO:0000256" key="1">
    <source>
        <dbReference type="SAM" id="MobiDB-lite"/>
    </source>
</evidence>
<gene>
    <name evidence="2" type="ORF">DFH07DRAFT_1058800</name>
</gene>
<dbReference type="Proteomes" id="UP001215280">
    <property type="component" value="Unassembled WGS sequence"/>
</dbReference>
<sequence>SPCLATERPCLRATLALARTRTHPTPAPHTTRNGRLRHHRLVLRPRAGLGPAGPAPRRRRQVERLERLVRRRLAPPGARIPAAPIIHIPRHHPSIIICITPSSSSSSSSYHTHPTFPLLTL</sequence>
<feature type="region of interest" description="Disordered" evidence="1">
    <location>
        <begin position="20"/>
        <end position="60"/>
    </location>
</feature>
<accession>A0AAD7JLR1</accession>
<comment type="caution">
    <text evidence="2">The sequence shown here is derived from an EMBL/GenBank/DDBJ whole genome shotgun (WGS) entry which is preliminary data.</text>
</comment>
<organism evidence="2 3">
    <name type="scientific">Mycena maculata</name>
    <dbReference type="NCBI Taxonomy" id="230809"/>
    <lineage>
        <taxon>Eukaryota</taxon>
        <taxon>Fungi</taxon>
        <taxon>Dikarya</taxon>
        <taxon>Basidiomycota</taxon>
        <taxon>Agaricomycotina</taxon>
        <taxon>Agaricomycetes</taxon>
        <taxon>Agaricomycetidae</taxon>
        <taxon>Agaricales</taxon>
        <taxon>Marasmiineae</taxon>
        <taxon>Mycenaceae</taxon>
        <taxon>Mycena</taxon>
    </lineage>
</organism>
<proteinExistence type="predicted"/>
<dbReference type="AlphaFoldDB" id="A0AAD7JLR1"/>